<dbReference type="Pfam" id="PF02080">
    <property type="entry name" value="TrkA_C"/>
    <property type="match status" value="1"/>
</dbReference>
<evidence type="ECO:0000259" key="3">
    <source>
        <dbReference type="PROSITE" id="PS51201"/>
    </source>
</evidence>
<dbReference type="InterPro" id="IPR013099">
    <property type="entry name" value="K_chnl_dom"/>
</dbReference>
<keyword evidence="2" id="KW-0472">Membrane</keyword>
<dbReference type="Pfam" id="PF02254">
    <property type="entry name" value="TrkA_N"/>
    <property type="match status" value="1"/>
</dbReference>
<dbReference type="SUPFAM" id="SSF51735">
    <property type="entry name" value="NAD(P)-binding Rossmann-fold domains"/>
    <property type="match status" value="1"/>
</dbReference>
<evidence type="ECO:0000313" key="6">
    <source>
        <dbReference type="Proteomes" id="UP000005801"/>
    </source>
</evidence>
<dbReference type="PROSITE" id="PS51201">
    <property type="entry name" value="RCK_N"/>
    <property type="match status" value="1"/>
</dbReference>
<keyword evidence="2" id="KW-1133">Transmembrane helix</keyword>
<dbReference type="Gene3D" id="1.10.287.70">
    <property type="match status" value="1"/>
</dbReference>
<dbReference type="InterPro" id="IPR036291">
    <property type="entry name" value="NAD(P)-bd_dom_sf"/>
</dbReference>
<dbReference type="Proteomes" id="UP000005801">
    <property type="component" value="Unassembled WGS sequence"/>
</dbReference>
<dbReference type="Pfam" id="PF07885">
    <property type="entry name" value="Ion_trans_2"/>
    <property type="match status" value="1"/>
</dbReference>
<dbReference type="GO" id="GO:0005249">
    <property type="term" value="F:voltage-gated potassium channel activity"/>
    <property type="evidence" value="ECO:0007669"/>
    <property type="project" value="InterPro"/>
</dbReference>
<dbReference type="RefSeq" id="WP_006974325.1">
    <property type="nucleotide sequence ID" value="NZ_ABCS01000063.1"/>
</dbReference>
<dbReference type="Gene3D" id="3.40.50.720">
    <property type="entry name" value="NAD(P)-binding Rossmann-like Domain"/>
    <property type="match status" value="1"/>
</dbReference>
<dbReference type="AlphaFoldDB" id="A6GC84"/>
<evidence type="ECO:0000256" key="2">
    <source>
        <dbReference type="SAM" id="Phobius"/>
    </source>
</evidence>
<sequence>MPTLDNKHLDEQSQGLARAFGLIALVFGIGVVGYAIMGGRDATFVDAVYMTMITLTTVGYGEIIDLGTGGRLFTMALLVVGVGSFVYFFSNLTAFIVEGNLDRILWRRKMRRSINAIDKHFIICGAGPTARHMLLELEATERPFLLVADDEVAARSMLEELEIDCPVVIGDATDDAVLERAGIHRARGLCAAEAGDKDNLLITVTAHMLHSSLRIVAHCTDLRVAQKLRRAGADAVVSPNMIGGLRLVSELIRPDAVSFLDTMLRDKDKRLRVEEVPMVEGAKALGRSIGELRRDDLEGVLIVAVRDAQADSWTFHPHDDLRLEAGSSVVFMGGPEARRLAEQTWG</sequence>
<evidence type="ECO:0000256" key="1">
    <source>
        <dbReference type="ARBA" id="ARBA00004651"/>
    </source>
</evidence>
<dbReference type="InterPro" id="IPR050721">
    <property type="entry name" value="Trk_Ktr_HKT_K-transport"/>
</dbReference>
<protein>
    <submittedName>
        <fullName evidence="5">TrkA-N</fullName>
    </submittedName>
</protein>
<accession>A6GC84</accession>
<dbReference type="PROSITE" id="PS51202">
    <property type="entry name" value="RCK_C"/>
    <property type="match status" value="1"/>
</dbReference>
<reference evidence="5 6" key="1">
    <citation type="submission" date="2007-06" db="EMBL/GenBank/DDBJ databases">
        <authorList>
            <person name="Shimkets L."/>
            <person name="Ferriera S."/>
            <person name="Johnson J."/>
            <person name="Kravitz S."/>
            <person name="Beeson K."/>
            <person name="Sutton G."/>
            <person name="Rogers Y.-H."/>
            <person name="Friedman R."/>
            <person name="Frazier M."/>
            <person name="Venter J.C."/>
        </authorList>
    </citation>
    <scope>NUCLEOTIDE SEQUENCE [LARGE SCALE GENOMIC DNA]</scope>
    <source>
        <strain evidence="5 6">SIR-1</strain>
    </source>
</reference>
<evidence type="ECO:0000259" key="4">
    <source>
        <dbReference type="PROSITE" id="PS51202"/>
    </source>
</evidence>
<comment type="caution">
    <text evidence="5">The sequence shown here is derived from an EMBL/GenBank/DDBJ whole genome shotgun (WGS) entry which is preliminary data.</text>
</comment>
<dbReference type="PANTHER" id="PTHR43833">
    <property type="entry name" value="POTASSIUM CHANNEL PROTEIN 2-RELATED-RELATED"/>
    <property type="match status" value="1"/>
</dbReference>
<dbReference type="SUPFAM" id="SSF116726">
    <property type="entry name" value="TrkA C-terminal domain-like"/>
    <property type="match status" value="1"/>
</dbReference>
<name>A6GC84_9BACT</name>
<dbReference type="SUPFAM" id="SSF81324">
    <property type="entry name" value="Voltage-gated potassium channels"/>
    <property type="match status" value="1"/>
</dbReference>
<dbReference type="InterPro" id="IPR003148">
    <property type="entry name" value="RCK_N"/>
</dbReference>
<dbReference type="InterPro" id="IPR006037">
    <property type="entry name" value="RCK_C"/>
</dbReference>
<dbReference type="STRING" id="391625.PPSIR1_23299"/>
<feature type="transmembrane region" description="Helical" evidence="2">
    <location>
        <begin position="44"/>
        <end position="63"/>
    </location>
</feature>
<feature type="domain" description="RCK C-terminal" evidence="4">
    <location>
        <begin position="261"/>
        <end position="346"/>
    </location>
</feature>
<feature type="transmembrane region" description="Helical" evidence="2">
    <location>
        <begin position="75"/>
        <end position="101"/>
    </location>
</feature>
<dbReference type="Gene3D" id="3.30.70.1450">
    <property type="entry name" value="Regulator of K+ conductance, C-terminal domain"/>
    <property type="match status" value="1"/>
</dbReference>
<dbReference type="InterPro" id="IPR036721">
    <property type="entry name" value="RCK_C_sf"/>
</dbReference>
<dbReference type="eggNOG" id="COG1226">
    <property type="taxonomic scope" value="Bacteria"/>
</dbReference>
<comment type="subcellular location">
    <subcellularLocation>
        <location evidence="1">Cell membrane</location>
        <topology evidence="1">Multi-pass membrane protein</topology>
    </subcellularLocation>
</comment>
<dbReference type="GO" id="GO:0005886">
    <property type="term" value="C:plasma membrane"/>
    <property type="evidence" value="ECO:0007669"/>
    <property type="project" value="UniProtKB-SubCell"/>
</dbReference>
<feature type="domain" description="RCK N-terminal" evidence="3">
    <location>
        <begin position="118"/>
        <end position="237"/>
    </location>
</feature>
<keyword evidence="2" id="KW-0812">Transmembrane</keyword>
<keyword evidence="6" id="KW-1185">Reference proteome</keyword>
<feature type="transmembrane region" description="Helical" evidence="2">
    <location>
        <begin position="16"/>
        <end position="37"/>
    </location>
</feature>
<dbReference type="OrthoDB" id="9781411at2"/>
<organism evidence="5 6">
    <name type="scientific">Plesiocystis pacifica SIR-1</name>
    <dbReference type="NCBI Taxonomy" id="391625"/>
    <lineage>
        <taxon>Bacteria</taxon>
        <taxon>Pseudomonadati</taxon>
        <taxon>Myxococcota</taxon>
        <taxon>Polyangia</taxon>
        <taxon>Nannocystales</taxon>
        <taxon>Nannocystaceae</taxon>
        <taxon>Plesiocystis</taxon>
    </lineage>
</organism>
<proteinExistence type="predicted"/>
<dbReference type="InterPro" id="IPR003938">
    <property type="entry name" value="K_chnl_volt-dep_EAG/ELK/ERG"/>
</dbReference>
<evidence type="ECO:0000313" key="5">
    <source>
        <dbReference type="EMBL" id="EDM76533.1"/>
    </source>
</evidence>
<dbReference type="PRINTS" id="PR01463">
    <property type="entry name" value="EAGCHANLFMLY"/>
</dbReference>
<dbReference type="EMBL" id="ABCS01000063">
    <property type="protein sequence ID" value="EDM76533.1"/>
    <property type="molecule type" value="Genomic_DNA"/>
</dbReference>
<gene>
    <name evidence="5" type="ORF">PPSIR1_23299</name>
</gene>
<dbReference type="PANTHER" id="PTHR43833:SF9">
    <property type="entry name" value="POTASSIUM CHANNEL PROTEIN YUGO-RELATED"/>
    <property type="match status" value="1"/>
</dbReference>